<dbReference type="PANTHER" id="PTHR34293:SF1">
    <property type="entry name" value="HTH-TYPE TRANSCRIPTIONAL REGULATOR TRMBL2"/>
    <property type="match status" value="1"/>
</dbReference>
<dbReference type="InterPro" id="IPR036388">
    <property type="entry name" value="WH-like_DNA-bd_sf"/>
</dbReference>
<dbReference type="RefSeq" id="WP_048096347.1">
    <property type="nucleotide sequence ID" value="NZ_CP011267.1"/>
</dbReference>
<dbReference type="GeneID" id="24804455"/>
<dbReference type="AlphaFoldDB" id="A0A0F7ID41"/>
<gene>
    <name evidence="2" type="ORF">GAH_01889</name>
</gene>
<keyword evidence="3" id="KW-1185">Reference proteome</keyword>
<dbReference type="CDD" id="cd00090">
    <property type="entry name" value="HTH_ARSR"/>
    <property type="match status" value="1"/>
</dbReference>
<dbReference type="InterPro" id="IPR011991">
    <property type="entry name" value="ArsR-like_HTH"/>
</dbReference>
<dbReference type="STRING" id="113653.GAH_01889"/>
<dbReference type="Pfam" id="PF01978">
    <property type="entry name" value="TrmB"/>
    <property type="match status" value="1"/>
</dbReference>
<dbReference type="InParanoid" id="A0A0F7ID41"/>
<feature type="domain" description="Transcription regulator TrmB N-terminal" evidence="1">
    <location>
        <begin position="20"/>
        <end position="94"/>
    </location>
</feature>
<reference evidence="2 3" key="1">
    <citation type="submission" date="2015-04" db="EMBL/GenBank/DDBJ databases">
        <title>The complete genome sequence of the hyperthermophilic, obligate iron-reducing archaeon Geoglobus ahangari strain 234T.</title>
        <authorList>
            <person name="Manzella M.P."/>
            <person name="Holmes D.E."/>
            <person name="Rocheleau J.M."/>
            <person name="Chung A."/>
            <person name="Reguera G."/>
            <person name="Kashefi K."/>
        </authorList>
    </citation>
    <scope>NUCLEOTIDE SEQUENCE [LARGE SCALE GENOMIC DNA]</scope>
    <source>
        <strain evidence="2 3">234</strain>
    </source>
</reference>
<dbReference type="HOGENOM" id="CLU_140786_1_0_2"/>
<sequence>MDEERLKELFSGETTFHHILKCVLNLTPSEIEVYLALHQHPNVGVDELAQIVGKDRSGVYRSLQSLMEKGLVEREYRILKHGGYKYLYVPIPIETLKEKLRNELENWFRKLNEVVEEFSLEPQQPA</sequence>
<dbReference type="PANTHER" id="PTHR34293">
    <property type="entry name" value="HTH-TYPE TRANSCRIPTIONAL REGULATOR TRMBL2"/>
    <property type="match status" value="1"/>
</dbReference>
<evidence type="ECO:0000313" key="2">
    <source>
        <dbReference type="EMBL" id="AKG90834.1"/>
    </source>
</evidence>
<organism evidence="2 3">
    <name type="scientific">Geoglobus ahangari</name>
    <dbReference type="NCBI Taxonomy" id="113653"/>
    <lineage>
        <taxon>Archaea</taxon>
        <taxon>Methanobacteriati</taxon>
        <taxon>Methanobacteriota</taxon>
        <taxon>Archaeoglobi</taxon>
        <taxon>Archaeoglobales</taxon>
        <taxon>Archaeoglobaceae</taxon>
        <taxon>Geoglobus</taxon>
    </lineage>
</organism>
<name>A0A0F7ID41_9EURY</name>
<dbReference type="InterPro" id="IPR051797">
    <property type="entry name" value="TrmB-like"/>
</dbReference>
<dbReference type="SUPFAM" id="SSF46785">
    <property type="entry name" value="Winged helix' DNA-binding domain"/>
    <property type="match status" value="1"/>
</dbReference>
<dbReference type="KEGG" id="gah:GAH_01889"/>
<evidence type="ECO:0000313" key="3">
    <source>
        <dbReference type="Proteomes" id="UP000034723"/>
    </source>
</evidence>
<dbReference type="InterPro" id="IPR002831">
    <property type="entry name" value="Tscrpt_reg_TrmB_N"/>
</dbReference>
<protein>
    <submittedName>
        <fullName evidence="2">Putative transcriptional regulator</fullName>
    </submittedName>
</protein>
<dbReference type="InterPro" id="IPR036390">
    <property type="entry name" value="WH_DNA-bd_sf"/>
</dbReference>
<dbReference type="Gene3D" id="1.10.10.10">
    <property type="entry name" value="Winged helix-like DNA-binding domain superfamily/Winged helix DNA-binding domain"/>
    <property type="match status" value="1"/>
</dbReference>
<evidence type="ECO:0000259" key="1">
    <source>
        <dbReference type="Pfam" id="PF01978"/>
    </source>
</evidence>
<dbReference type="OrthoDB" id="51378at2157"/>
<dbReference type="Proteomes" id="UP000034723">
    <property type="component" value="Chromosome"/>
</dbReference>
<dbReference type="EMBL" id="CP011267">
    <property type="protein sequence ID" value="AKG90834.1"/>
    <property type="molecule type" value="Genomic_DNA"/>
</dbReference>
<accession>A0A0F7ID41</accession>
<proteinExistence type="predicted"/>